<evidence type="ECO:0000259" key="17">
    <source>
        <dbReference type="PROSITE" id="PS01180"/>
    </source>
</evidence>
<feature type="disulfide bond" evidence="14">
    <location>
        <begin position="1327"/>
        <end position="1336"/>
    </location>
</feature>
<feature type="disulfide bond" evidence="14">
    <location>
        <begin position="1081"/>
        <end position="1090"/>
    </location>
</feature>
<keyword evidence="20" id="KW-1185">Reference proteome</keyword>
<dbReference type="FunFam" id="2.10.25.10:FF:000123">
    <property type="entry name" value="Crumbs homolog 1 (Drosophila)"/>
    <property type="match status" value="1"/>
</dbReference>
<keyword evidence="3" id="KW-1003">Cell membrane</keyword>
<feature type="disulfide bond" evidence="14">
    <location>
        <begin position="964"/>
        <end position="973"/>
    </location>
</feature>
<dbReference type="FunFam" id="2.10.25.10:FF:000279">
    <property type="entry name" value="Neurogenic locus notch 1"/>
    <property type="match status" value="1"/>
</dbReference>
<feature type="domain" description="EGF-like" evidence="18">
    <location>
        <begin position="1174"/>
        <end position="1209"/>
    </location>
</feature>
<feature type="domain" description="EGF-like" evidence="18">
    <location>
        <begin position="1136"/>
        <end position="1171"/>
    </location>
</feature>
<dbReference type="GO" id="GO:0016324">
    <property type="term" value="C:apical plasma membrane"/>
    <property type="evidence" value="ECO:0007669"/>
    <property type="project" value="UniProtKB-SubCell"/>
</dbReference>
<feature type="domain" description="EGF-like" evidence="18">
    <location>
        <begin position="1626"/>
        <end position="1663"/>
    </location>
</feature>
<dbReference type="SUPFAM" id="SSF49854">
    <property type="entry name" value="Spermadhesin, CUB domain"/>
    <property type="match status" value="2"/>
</dbReference>
<evidence type="ECO:0000259" key="18">
    <source>
        <dbReference type="PROSITE" id="PS50026"/>
    </source>
</evidence>
<dbReference type="PROSITE" id="PS01180">
    <property type="entry name" value="CUB"/>
    <property type="match status" value="2"/>
</dbReference>
<feature type="disulfide bond" evidence="14">
    <location>
        <begin position="1290"/>
        <end position="1299"/>
    </location>
</feature>
<keyword evidence="9" id="KW-0221">Differentiation</keyword>
<dbReference type="GO" id="GO:0051093">
    <property type="term" value="P:negative regulation of developmental process"/>
    <property type="evidence" value="ECO:0007669"/>
    <property type="project" value="UniProtKB-ARBA"/>
</dbReference>
<dbReference type="SMART" id="SM00179">
    <property type="entry name" value="EGF_CA"/>
    <property type="match status" value="14"/>
</dbReference>
<evidence type="ECO:0000256" key="4">
    <source>
        <dbReference type="ARBA" id="ARBA00022536"/>
    </source>
</evidence>
<feature type="domain" description="EGF-like" evidence="18">
    <location>
        <begin position="1547"/>
        <end position="1585"/>
    </location>
</feature>
<feature type="disulfide bond" evidence="14">
    <location>
        <begin position="1443"/>
        <end position="1452"/>
    </location>
</feature>
<dbReference type="PROSITE" id="PS50026">
    <property type="entry name" value="EGF_3"/>
    <property type="match status" value="16"/>
</dbReference>
<keyword evidence="7 16" id="KW-0732">Signal</keyword>
<dbReference type="SMART" id="SM00181">
    <property type="entry name" value="EGF"/>
    <property type="match status" value="19"/>
</dbReference>
<dbReference type="GO" id="GO:0003002">
    <property type="term" value="P:regionalization"/>
    <property type="evidence" value="ECO:0007669"/>
    <property type="project" value="UniProtKB-ARBA"/>
</dbReference>
<evidence type="ECO:0000256" key="6">
    <source>
        <dbReference type="ARBA" id="ARBA00022692"/>
    </source>
</evidence>
<dbReference type="Pfam" id="PF00008">
    <property type="entry name" value="EGF"/>
    <property type="match status" value="8"/>
</dbReference>
<feature type="disulfide bond" evidence="14">
    <location>
        <begin position="1140"/>
        <end position="1150"/>
    </location>
</feature>
<dbReference type="GO" id="GO:0008593">
    <property type="term" value="P:regulation of Notch signaling pathway"/>
    <property type="evidence" value="ECO:0007669"/>
    <property type="project" value="UniProtKB-ARBA"/>
</dbReference>
<feature type="disulfide bond" evidence="14">
    <location>
        <begin position="1002"/>
        <end position="1011"/>
    </location>
</feature>
<dbReference type="GO" id="GO:0080090">
    <property type="term" value="P:regulation of primary metabolic process"/>
    <property type="evidence" value="ECO:0007669"/>
    <property type="project" value="UniProtKB-ARBA"/>
</dbReference>
<dbReference type="Gene3D" id="2.60.120.290">
    <property type="entry name" value="Spermadhesin, CUB domain"/>
    <property type="match status" value="2"/>
</dbReference>
<dbReference type="Gene3D" id="2.10.25.10">
    <property type="entry name" value="Laminin"/>
    <property type="match status" value="13"/>
</dbReference>
<dbReference type="InterPro" id="IPR000742">
    <property type="entry name" value="EGF"/>
</dbReference>
<evidence type="ECO:0000313" key="19">
    <source>
        <dbReference type="EMBL" id="CAF0808821.1"/>
    </source>
</evidence>
<dbReference type="GO" id="GO:0030182">
    <property type="term" value="P:neuron differentiation"/>
    <property type="evidence" value="ECO:0007669"/>
    <property type="project" value="UniProtKB-ARBA"/>
</dbReference>
<feature type="domain" description="EGF-like" evidence="18">
    <location>
        <begin position="1418"/>
        <end position="1453"/>
    </location>
</feature>
<feature type="domain" description="EGF-like" evidence="18">
    <location>
        <begin position="1302"/>
        <end position="1337"/>
    </location>
</feature>
<dbReference type="InterPro" id="IPR000152">
    <property type="entry name" value="EGF-type_Asp/Asn_hydroxyl_site"/>
</dbReference>
<keyword evidence="11 15" id="KW-0472">Membrane</keyword>
<sequence>MANHHLSIRSIIRILVFITTLIQLTYAQTKCNYTLPFSKNDVSGIILKNPEYTNDIHSCWYMVKVEEGYGFILEFQSFNLQEKACFDERNNEKCCDYLQIGTGNQVHKNVYNTYCGNDKLDPIILQSNSVWFNFHTDSSVTSDGFKIKVKKFQLTYTEPTGQISSPELRFRYPNNLNLTYTILTEKNSVTFLRFERLSIESYNNSCIDYLEIGSLDPSSNQKTQVICGEDTVDKLIINSNQVYLKFVTDRSETFSGFSIFYNTIKYLYTESSGVIESSKYAMNFTYKIIAPKDKLIEIMVDAFDFKKCSLNTSELLMDYFRPSCSLNNDYLMFQNERGSLNETIFKEINNIYSSVKGMNVQDNWVFCGCSKSAKIFLSLTNELTLKYFLAHKDQIDVMNYFRVSYRFVPSENSKVNSLRVVQNNVKTGFIGGYMLKISVPANNHLIIYGKSAKCSFPKQSLVIKEINEDIWSINQLNLFVDEFKKNCSYSIDFAEPKIDQFVSNRNPWKFSWFLKINSPNDIFDFELNWEFIKNQIVDEKRDYEIHLPKVIGFELNERVHDELDFYLKTTTNRRYTLSFDIEPKYFIDIQDTANYIKTKVKNSNKIDMHIPIEHLHNKQNEYLVNAPETLLKIKRNSKYSIGVSIKLDRHIGDCNFDDSVCEFTLNPFLNQTLFSSLFTSNDGHIIRHLPKFNNLDTNDFDLNEKSQDFYLSVSKTSQNEDALYSPLINVQELESNGKWKLNRKVYSLSFSYMMTNKTTSQLEVFIMPNRSDIKHNLRGEYFLEKIGLFSKDSFMDSVLVSKSKETNECPANSFSFWLSDKNKRTSKTESRLDVQGNWYRVNRARFFSCFDFRFGFAINLEEDLTDDKKLTKINPIKSTIGLDDIELNDEGDVALCSDKTCNNNGKCFEFNGKSQCCCNSGYEGDLCEKKLSACELAHNENGDLPCKNGNCHDLDKGFDYKCECAKGYTGQSCEIEINECDSNPCLNNGRCIDRIGSFECICRNGFSGRRCEQKDANCKEKCSPIGTAECFNDHSNVFCKCKPDFTSDDCSIKIRMNKCISDPCAGDAKCVPDSSGFKCLCPPDRTGKFCEQKINFCNSFDNLCRNGSACIFANEDGSNFKCSCAAGFTGIHCDEPVNDCDPNPCVNGKCIDQHLGYICECPKGFMGKNCDIIPENPCFKNKCLNGICTPSGSNYTCNCHKNYEGEFCDEPKCDKDVYLNEVCNPEGTIDVISSDNKCLCICAKDFMGPKCETRLNLCELRSKNVEFENECLNGGTCIYNNKTNEAKCICQNGYFGDRCQITENHCKSSPCLYGNCRNERDTYKCSCSKGWEGRNCDKQINACNLEEDCVAMNTQQVLFSKNQCVCLCKLGFTGDKCQINVNNCESNTCQNDGKCLDLVSSFECKCQPGFTGPFCERKVENCELNPCKHGRCEMHGRLINCVCDKGYTGEFCENFINKCDPNPCKNNGKCHNLIDDYYCECPAEFGETKNCSTRLINPCDSSPCFHNGTCFPLASGSVKINGKSVNTFSGFKCHCLSNYKGEFCEQAADPCSSNPCNNKGQCVLSKDLQSYTCRCYPAFTGKYCETYFDPCERRDMCKNGGMCLATPEGHKCKCPPEFGGENCEKALNPCDMMKCLNGGECIVLNNVPHCKCPSTKFIGTRCEIDISLTTSAQKNSPFSSALSNSDLSCDLLGNDVGAIDYIFLALIIFGLIIFVIACVYVYVYIGIKRTKKYQSKVQYDNDVLGEINEIDRRFS</sequence>
<dbReference type="OrthoDB" id="283575at2759"/>
<evidence type="ECO:0000256" key="16">
    <source>
        <dbReference type="SAM" id="SignalP"/>
    </source>
</evidence>
<evidence type="ECO:0000256" key="7">
    <source>
        <dbReference type="ARBA" id="ARBA00022729"/>
    </source>
</evidence>
<keyword evidence="13" id="KW-0325">Glycoprotein</keyword>
<comment type="subcellular location">
    <subcellularLocation>
        <location evidence="1">Apical cell membrane</location>
        <topology evidence="1">Single-pass type I membrane protein</topology>
    </subcellularLocation>
</comment>
<keyword evidence="5" id="KW-0597">Phosphoprotein</keyword>
<feature type="transmembrane region" description="Helical" evidence="15">
    <location>
        <begin position="1701"/>
        <end position="1725"/>
    </location>
</feature>
<feature type="disulfide bond" evidence="14">
    <location>
        <begin position="1306"/>
        <end position="1316"/>
    </location>
</feature>
<feature type="domain" description="CUB" evidence="17">
    <location>
        <begin position="152"/>
        <end position="264"/>
    </location>
</feature>
<feature type="domain" description="EGF-like" evidence="18">
    <location>
        <begin position="1055"/>
        <end position="1091"/>
    </location>
</feature>
<dbReference type="GO" id="GO:0048592">
    <property type="term" value="P:eye morphogenesis"/>
    <property type="evidence" value="ECO:0007669"/>
    <property type="project" value="UniProtKB-ARBA"/>
</dbReference>
<dbReference type="SUPFAM" id="SSF57196">
    <property type="entry name" value="EGF/Laminin"/>
    <property type="match status" value="13"/>
</dbReference>
<evidence type="ECO:0000313" key="20">
    <source>
        <dbReference type="Proteomes" id="UP000663879"/>
    </source>
</evidence>
<feature type="disulfide bond" evidence="14">
    <location>
        <begin position="1614"/>
        <end position="1623"/>
    </location>
</feature>
<dbReference type="PROSITE" id="PS01186">
    <property type="entry name" value="EGF_2"/>
    <property type="match status" value="10"/>
</dbReference>
<dbReference type="SUPFAM" id="SSF57184">
    <property type="entry name" value="Growth factor receptor domain"/>
    <property type="match status" value="1"/>
</dbReference>
<feature type="domain" description="CUB" evidence="17">
    <location>
        <begin position="31"/>
        <end position="152"/>
    </location>
</feature>
<feature type="disulfide bond" evidence="14">
    <location>
        <begin position="1271"/>
        <end position="1288"/>
    </location>
</feature>
<comment type="caution">
    <text evidence="14">Lacks conserved residue(s) required for the propagation of feature annotation.</text>
</comment>
<keyword evidence="12 14" id="KW-1015">Disulfide bond</keyword>
<evidence type="ECO:0000256" key="14">
    <source>
        <dbReference type="PROSITE-ProRule" id="PRU00076"/>
    </source>
</evidence>
<feature type="disulfide bond" evidence="14">
    <location>
        <begin position="1406"/>
        <end position="1415"/>
    </location>
</feature>
<feature type="domain" description="EGF-like" evidence="18">
    <location>
        <begin position="1254"/>
        <end position="1300"/>
    </location>
</feature>
<dbReference type="GO" id="GO:0051241">
    <property type="term" value="P:negative regulation of multicellular organismal process"/>
    <property type="evidence" value="ECO:0007669"/>
    <property type="project" value="UniProtKB-ARBA"/>
</dbReference>
<dbReference type="CDD" id="cd00041">
    <property type="entry name" value="CUB"/>
    <property type="match status" value="2"/>
</dbReference>
<dbReference type="InterPro" id="IPR018097">
    <property type="entry name" value="EGF_Ca-bd_CS"/>
</dbReference>
<feature type="domain" description="EGF-like" evidence="18">
    <location>
        <begin position="976"/>
        <end position="1012"/>
    </location>
</feature>
<dbReference type="PROSITE" id="PS00022">
    <property type="entry name" value="EGF_1"/>
    <property type="match status" value="15"/>
</dbReference>
<dbReference type="PROSITE" id="PS00010">
    <property type="entry name" value="ASX_HYDROXYL"/>
    <property type="match status" value="5"/>
</dbReference>
<feature type="disulfide bond" evidence="14">
    <location>
        <begin position="1199"/>
        <end position="1208"/>
    </location>
</feature>
<comment type="caution">
    <text evidence="19">The sequence shown here is derived from an EMBL/GenBank/DDBJ whole genome shotgun (WGS) entry which is preliminary data.</text>
</comment>
<dbReference type="GO" id="GO:0048468">
    <property type="term" value="P:cell development"/>
    <property type="evidence" value="ECO:0007669"/>
    <property type="project" value="UniProtKB-ARBA"/>
</dbReference>
<dbReference type="EMBL" id="CAJNOC010000840">
    <property type="protein sequence ID" value="CAF0808821.1"/>
    <property type="molecule type" value="Genomic_DNA"/>
</dbReference>
<dbReference type="InterPro" id="IPR009030">
    <property type="entry name" value="Growth_fac_rcpt_cys_sf"/>
</dbReference>
<evidence type="ECO:0000256" key="10">
    <source>
        <dbReference type="ARBA" id="ARBA00022989"/>
    </source>
</evidence>
<dbReference type="PROSITE" id="PS01187">
    <property type="entry name" value="EGF_CA"/>
    <property type="match status" value="2"/>
</dbReference>
<keyword evidence="10 15" id="KW-1133">Transmembrane helix</keyword>
<dbReference type="InterPro" id="IPR035914">
    <property type="entry name" value="Sperma_CUB_dom_sf"/>
</dbReference>
<reference evidence="19" key="1">
    <citation type="submission" date="2021-02" db="EMBL/GenBank/DDBJ databases">
        <authorList>
            <person name="Nowell W R."/>
        </authorList>
    </citation>
    <scope>NUCLEOTIDE SEQUENCE</scope>
    <source>
        <strain evidence="19">Ploen Becks lab</strain>
    </source>
</reference>
<dbReference type="PANTHER" id="PTHR24049">
    <property type="entry name" value="CRUMBS FAMILY MEMBER"/>
    <property type="match status" value="1"/>
</dbReference>
<evidence type="ECO:0000256" key="9">
    <source>
        <dbReference type="ARBA" id="ARBA00022782"/>
    </source>
</evidence>
<dbReference type="SMART" id="SM00042">
    <property type="entry name" value="CUB"/>
    <property type="match status" value="2"/>
</dbReference>
<keyword evidence="6 15" id="KW-0812">Transmembrane</keyword>
<evidence type="ECO:0000256" key="3">
    <source>
        <dbReference type="ARBA" id="ARBA00022475"/>
    </source>
</evidence>
<feature type="disulfide bond" evidence="14">
    <location>
        <begin position="1575"/>
        <end position="1584"/>
    </location>
</feature>
<dbReference type="Proteomes" id="UP000663879">
    <property type="component" value="Unassembled WGS sequence"/>
</dbReference>
<feature type="disulfide bond" evidence="14">
    <location>
        <begin position="1535"/>
        <end position="1544"/>
    </location>
</feature>
<evidence type="ECO:0000256" key="2">
    <source>
        <dbReference type="ARBA" id="ARBA00022473"/>
    </source>
</evidence>
<evidence type="ECO:0000256" key="15">
    <source>
        <dbReference type="SAM" id="Phobius"/>
    </source>
</evidence>
<dbReference type="GO" id="GO:0060255">
    <property type="term" value="P:regulation of macromolecule metabolic process"/>
    <property type="evidence" value="ECO:0007669"/>
    <property type="project" value="UniProtKB-ARBA"/>
</dbReference>
<feature type="disulfide bond" evidence="14">
    <location>
        <begin position="918"/>
        <end position="927"/>
    </location>
</feature>
<dbReference type="GO" id="GO:0009967">
    <property type="term" value="P:positive regulation of signal transduction"/>
    <property type="evidence" value="ECO:0007669"/>
    <property type="project" value="UniProtKB-ARBA"/>
</dbReference>
<dbReference type="FunFam" id="2.10.25.10:FF:000565">
    <property type="entry name" value="Predicted protein"/>
    <property type="match status" value="1"/>
</dbReference>
<evidence type="ECO:0000256" key="5">
    <source>
        <dbReference type="ARBA" id="ARBA00022553"/>
    </source>
</evidence>
<gene>
    <name evidence="19" type="ORF">OXX778_LOCUS6864</name>
</gene>
<proteinExistence type="predicted"/>
<keyword evidence="2" id="KW-0217">Developmental protein</keyword>
<evidence type="ECO:0000256" key="12">
    <source>
        <dbReference type="ARBA" id="ARBA00023157"/>
    </source>
</evidence>
<feature type="domain" description="EGF-like" evidence="18">
    <location>
        <begin position="937"/>
        <end position="974"/>
    </location>
</feature>
<organism evidence="19 20">
    <name type="scientific">Brachionus calyciflorus</name>
    <dbReference type="NCBI Taxonomy" id="104777"/>
    <lineage>
        <taxon>Eukaryota</taxon>
        <taxon>Metazoa</taxon>
        <taxon>Spiralia</taxon>
        <taxon>Gnathifera</taxon>
        <taxon>Rotifera</taxon>
        <taxon>Eurotatoria</taxon>
        <taxon>Monogononta</taxon>
        <taxon>Pseudotrocha</taxon>
        <taxon>Ploima</taxon>
        <taxon>Brachionidae</taxon>
        <taxon>Brachionus</taxon>
    </lineage>
</organism>
<feature type="signal peptide" evidence="16">
    <location>
        <begin position="1"/>
        <end position="27"/>
    </location>
</feature>
<feature type="domain" description="EGF-like" evidence="18">
    <location>
        <begin position="1455"/>
        <end position="1492"/>
    </location>
</feature>
<dbReference type="FunFam" id="2.10.25.10:FF:000472">
    <property type="entry name" value="Uncharacterized protein, isoform A"/>
    <property type="match status" value="1"/>
</dbReference>
<dbReference type="CDD" id="cd00054">
    <property type="entry name" value="EGF_CA"/>
    <property type="match status" value="8"/>
</dbReference>
<feature type="chain" id="PRO_5032907810" evidence="16">
    <location>
        <begin position="28"/>
        <end position="1755"/>
    </location>
</feature>
<evidence type="ECO:0000256" key="1">
    <source>
        <dbReference type="ARBA" id="ARBA00004247"/>
    </source>
</evidence>
<dbReference type="Pfam" id="PF12661">
    <property type="entry name" value="hEGF"/>
    <property type="match status" value="1"/>
</dbReference>
<feature type="domain" description="EGF-like" evidence="18">
    <location>
        <begin position="1380"/>
        <end position="1416"/>
    </location>
</feature>
<evidence type="ECO:0000256" key="11">
    <source>
        <dbReference type="ARBA" id="ARBA00023136"/>
    </source>
</evidence>
<protein>
    <submittedName>
        <fullName evidence="19">Uncharacterized protein</fullName>
    </submittedName>
</protein>
<dbReference type="InterPro" id="IPR000859">
    <property type="entry name" value="CUB_dom"/>
</dbReference>
<feature type="domain" description="EGF-like" evidence="18">
    <location>
        <begin position="1587"/>
        <end position="1624"/>
    </location>
</feature>
<dbReference type="Pfam" id="PF00431">
    <property type="entry name" value="CUB"/>
    <property type="match status" value="2"/>
</dbReference>
<feature type="disulfide bond" evidence="14">
    <location>
        <begin position="1556"/>
        <end position="1573"/>
    </location>
</feature>
<dbReference type="InterPro" id="IPR001881">
    <property type="entry name" value="EGF-like_Ca-bd_dom"/>
</dbReference>
<feature type="disulfide bond" evidence="14">
    <location>
        <begin position="1178"/>
        <end position="1188"/>
    </location>
</feature>
<feature type="disulfide bond" evidence="14">
    <location>
        <begin position="1161"/>
        <end position="1170"/>
    </location>
</feature>
<feature type="domain" description="EGF-like" evidence="18">
    <location>
        <begin position="1495"/>
        <end position="1545"/>
    </location>
</feature>
<feature type="domain" description="EGF-like" evidence="18">
    <location>
        <begin position="1093"/>
        <end position="1134"/>
    </location>
</feature>
<name>A0A813T4L2_9BILA</name>
<feature type="disulfide bond" evidence="14">
    <location>
        <begin position="1124"/>
        <end position="1133"/>
    </location>
</feature>
<feature type="domain" description="EGF-like" evidence="18">
    <location>
        <begin position="892"/>
        <end position="928"/>
    </location>
</feature>
<accession>A0A813T4L2</accession>
<evidence type="ECO:0000256" key="8">
    <source>
        <dbReference type="ARBA" id="ARBA00022737"/>
    </source>
</evidence>
<dbReference type="InterPro" id="IPR013032">
    <property type="entry name" value="EGF-like_CS"/>
</dbReference>
<keyword evidence="8" id="KW-0677">Repeat</keyword>
<dbReference type="InterPro" id="IPR051022">
    <property type="entry name" value="Notch_Cell-Fate_Det"/>
</dbReference>
<keyword evidence="4 14" id="KW-0245">EGF-like domain</keyword>
<evidence type="ECO:0000256" key="13">
    <source>
        <dbReference type="ARBA" id="ARBA00023180"/>
    </source>
</evidence>
<dbReference type="GO" id="GO:0005509">
    <property type="term" value="F:calcium ion binding"/>
    <property type="evidence" value="ECO:0007669"/>
    <property type="project" value="InterPro"/>
</dbReference>
<feature type="disulfide bond" evidence="14">
    <location>
        <begin position="1422"/>
        <end position="1432"/>
    </location>
</feature>